<gene>
    <name evidence="11" type="primary">AUGUSTUS-3.0.2_13758</name>
    <name evidence="11" type="ORF">TcasGA2_TC013758</name>
</gene>
<evidence type="ECO:0000256" key="3">
    <source>
        <dbReference type="ARBA" id="ARBA00022737"/>
    </source>
</evidence>
<evidence type="ECO:0000256" key="4">
    <source>
        <dbReference type="ARBA" id="ARBA00022771"/>
    </source>
</evidence>
<dbReference type="CDD" id="cd09421">
    <property type="entry name" value="LIM3_LIMPETin"/>
    <property type="match status" value="1"/>
</dbReference>
<keyword evidence="12" id="KW-1185">Reference proteome</keyword>
<evidence type="ECO:0000313" key="12">
    <source>
        <dbReference type="Proteomes" id="UP000007266"/>
    </source>
</evidence>
<dbReference type="PANTHER" id="PTHR24205">
    <property type="entry name" value="FOUR AND A HALF LIM DOMAINS PROTEIN"/>
    <property type="match status" value="1"/>
</dbReference>
<dbReference type="Proteomes" id="UP000007266">
    <property type="component" value="Linkage group 5"/>
</dbReference>
<dbReference type="OMA" id="YECKKTI"/>
<dbReference type="AlphaFoldDB" id="D6WJL5"/>
<evidence type="ECO:0000313" key="11">
    <source>
        <dbReference type="EMBL" id="EFA03663.1"/>
    </source>
</evidence>
<dbReference type="InterPro" id="IPR056807">
    <property type="entry name" value="LIM_FHL1/2/3/5_N"/>
</dbReference>
<dbReference type="Gene3D" id="2.10.110.10">
    <property type="entry name" value="Cysteine Rich Protein"/>
    <property type="match status" value="5"/>
</dbReference>
<organism evidence="11 12">
    <name type="scientific">Tribolium castaneum</name>
    <name type="common">Red flour beetle</name>
    <dbReference type="NCBI Taxonomy" id="7070"/>
    <lineage>
        <taxon>Eukaryota</taxon>
        <taxon>Metazoa</taxon>
        <taxon>Ecdysozoa</taxon>
        <taxon>Arthropoda</taxon>
        <taxon>Hexapoda</taxon>
        <taxon>Insecta</taxon>
        <taxon>Pterygota</taxon>
        <taxon>Neoptera</taxon>
        <taxon>Endopterygota</taxon>
        <taxon>Coleoptera</taxon>
        <taxon>Polyphaga</taxon>
        <taxon>Cucujiformia</taxon>
        <taxon>Tenebrionidae</taxon>
        <taxon>Tenebrionidae incertae sedis</taxon>
        <taxon>Tribolium</taxon>
    </lineage>
</organism>
<evidence type="ECO:0000256" key="9">
    <source>
        <dbReference type="SAM" id="MobiDB-lite"/>
    </source>
</evidence>
<evidence type="ECO:0000256" key="7">
    <source>
        <dbReference type="ARBA" id="ARBA00023242"/>
    </source>
</evidence>
<dbReference type="CDD" id="cd09430">
    <property type="entry name" value="LIM5_LIMPETin"/>
    <property type="match status" value="1"/>
</dbReference>
<feature type="domain" description="LIM zinc-binding" evidence="10">
    <location>
        <begin position="217"/>
        <end position="284"/>
    </location>
</feature>
<accession>D6WJL5</accession>
<feature type="region of interest" description="Disordered" evidence="9">
    <location>
        <begin position="17"/>
        <end position="36"/>
    </location>
</feature>
<dbReference type="EMBL" id="KQ971342">
    <property type="protein sequence ID" value="EFA03663.1"/>
    <property type="molecule type" value="Genomic_DNA"/>
</dbReference>
<keyword evidence="7" id="KW-0539">Nucleus</keyword>
<keyword evidence="2 8" id="KW-0479">Metal-binding</keyword>
<feature type="domain" description="LIM zinc-binding" evidence="10">
    <location>
        <begin position="98"/>
        <end position="159"/>
    </location>
</feature>
<keyword evidence="3" id="KW-0677">Repeat</keyword>
<dbReference type="FunFam" id="2.10.110.10:FF:000070">
    <property type="entry name" value="Four and a half LIM domains 3"/>
    <property type="match status" value="1"/>
</dbReference>
<name>D6WJL5_TRICA</name>
<dbReference type="SUPFAM" id="SSF57716">
    <property type="entry name" value="Glucocorticoid receptor-like (DNA-binding domain)"/>
    <property type="match status" value="5"/>
</dbReference>
<dbReference type="GO" id="GO:0003712">
    <property type="term" value="F:transcription coregulator activity"/>
    <property type="evidence" value="ECO:0000318"/>
    <property type="project" value="GO_Central"/>
</dbReference>
<dbReference type="GO" id="GO:0005634">
    <property type="term" value="C:nucleus"/>
    <property type="evidence" value="ECO:0000318"/>
    <property type="project" value="GO_Central"/>
</dbReference>
<dbReference type="InterPro" id="IPR001781">
    <property type="entry name" value="Znf_LIM"/>
</dbReference>
<comment type="subcellular location">
    <subcellularLocation>
        <location evidence="1">Nucleus</location>
    </subcellularLocation>
</comment>
<evidence type="ECO:0000256" key="5">
    <source>
        <dbReference type="ARBA" id="ARBA00022833"/>
    </source>
</evidence>
<dbReference type="HOGENOM" id="CLU_001357_2_0_1"/>
<dbReference type="PhylomeDB" id="D6WJL5"/>
<evidence type="ECO:0000256" key="8">
    <source>
        <dbReference type="PROSITE-ProRule" id="PRU00125"/>
    </source>
</evidence>
<reference evidence="11 12" key="1">
    <citation type="journal article" date="2008" name="Nature">
        <title>The genome of the model beetle and pest Tribolium castaneum.</title>
        <authorList>
            <consortium name="Tribolium Genome Sequencing Consortium"/>
            <person name="Richards S."/>
            <person name="Gibbs R.A."/>
            <person name="Weinstock G.M."/>
            <person name="Brown S.J."/>
            <person name="Denell R."/>
            <person name="Beeman R.W."/>
            <person name="Gibbs R."/>
            <person name="Beeman R.W."/>
            <person name="Brown S.J."/>
            <person name="Bucher G."/>
            <person name="Friedrich M."/>
            <person name="Grimmelikhuijzen C.J."/>
            <person name="Klingler M."/>
            <person name="Lorenzen M."/>
            <person name="Richards S."/>
            <person name="Roth S."/>
            <person name="Schroder R."/>
            <person name="Tautz D."/>
            <person name="Zdobnov E.M."/>
            <person name="Muzny D."/>
            <person name="Gibbs R.A."/>
            <person name="Weinstock G.M."/>
            <person name="Attaway T."/>
            <person name="Bell S."/>
            <person name="Buhay C.J."/>
            <person name="Chandrabose M.N."/>
            <person name="Chavez D."/>
            <person name="Clerk-Blankenburg K.P."/>
            <person name="Cree A."/>
            <person name="Dao M."/>
            <person name="Davis C."/>
            <person name="Chacko J."/>
            <person name="Dinh H."/>
            <person name="Dugan-Rocha S."/>
            <person name="Fowler G."/>
            <person name="Garner T.T."/>
            <person name="Garnes J."/>
            <person name="Gnirke A."/>
            <person name="Hawes A."/>
            <person name="Hernandez J."/>
            <person name="Hines S."/>
            <person name="Holder M."/>
            <person name="Hume J."/>
            <person name="Jhangiani S.N."/>
            <person name="Joshi V."/>
            <person name="Khan Z.M."/>
            <person name="Jackson L."/>
            <person name="Kovar C."/>
            <person name="Kowis A."/>
            <person name="Lee S."/>
            <person name="Lewis L.R."/>
            <person name="Margolis J."/>
            <person name="Morgan M."/>
            <person name="Nazareth L.V."/>
            <person name="Nguyen N."/>
            <person name="Okwuonu G."/>
            <person name="Parker D."/>
            <person name="Richards S."/>
            <person name="Ruiz S.J."/>
            <person name="Santibanez J."/>
            <person name="Savard J."/>
            <person name="Scherer S.E."/>
            <person name="Schneider B."/>
            <person name="Sodergren E."/>
            <person name="Tautz D."/>
            <person name="Vattahil S."/>
            <person name="Villasana D."/>
            <person name="White C.S."/>
            <person name="Wright R."/>
            <person name="Park Y."/>
            <person name="Beeman R.W."/>
            <person name="Lord J."/>
            <person name="Oppert B."/>
            <person name="Lorenzen M."/>
            <person name="Brown S."/>
            <person name="Wang L."/>
            <person name="Savard J."/>
            <person name="Tautz D."/>
            <person name="Richards S."/>
            <person name="Weinstock G."/>
            <person name="Gibbs R.A."/>
            <person name="Liu Y."/>
            <person name="Worley K."/>
            <person name="Weinstock G."/>
            <person name="Elsik C.G."/>
            <person name="Reese J.T."/>
            <person name="Elhaik E."/>
            <person name="Landan G."/>
            <person name="Graur D."/>
            <person name="Arensburger P."/>
            <person name="Atkinson P."/>
            <person name="Beeman R.W."/>
            <person name="Beidler J."/>
            <person name="Brown S.J."/>
            <person name="Demuth J.P."/>
            <person name="Drury D.W."/>
            <person name="Du Y.Z."/>
            <person name="Fujiwara H."/>
            <person name="Lorenzen M."/>
            <person name="Maselli V."/>
            <person name="Osanai M."/>
            <person name="Park Y."/>
            <person name="Robertson H.M."/>
            <person name="Tu Z."/>
            <person name="Wang J.J."/>
            <person name="Wang S."/>
            <person name="Richards S."/>
            <person name="Song H."/>
            <person name="Zhang L."/>
            <person name="Sodergren E."/>
            <person name="Werner D."/>
            <person name="Stanke M."/>
            <person name="Morgenstern B."/>
            <person name="Solovyev V."/>
            <person name="Kosarev P."/>
            <person name="Brown G."/>
            <person name="Chen H.C."/>
            <person name="Ermolaeva O."/>
            <person name="Hlavina W."/>
            <person name="Kapustin Y."/>
            <person name="Kiryutin B."/>
            <person name="Kitts P."/>
            <person name="Maglott D."/>
            <person name="Pruitt K."/>
            <person name="Sapojnikov V."/>
            <person name="Souvorov A."/>
            <person name="Mackey A.J."/>
            <person name="Waterhouse R.M."/>
            <person name="Wyder S."/>
            <person name="Zdobnov E.M."/>
            <person name="Zdobnov E.M."/>
            <person name="Wyder S."/>
            <person name="Kriventseva E.V."/>
            <person name="Kadowaki T."/>
            <person name="Bork P."/>
            <person name="Aranda M."/>
            <person name="Bao R."/>
            <person name="Beermann A."/>
            <person name="Berns N."/>
            <person name="Bolognesi R."/>
            <person name="Bonneton F."/>
            <person name="Bopp D."/>
            <person name="Brown S.J."/>
            <person name="Bucher G."/>
            <person name="Butts T."/>
            <person name="Chaumot A."/>
            <person name="Denell R.E."/>
            <person name="Ferrier D.E."/>
            <person name="Friedrich M."/>
            <person name="Gordon C.M."/>
            <person name="Jindra M."/>
            <person name="Klingler M."/>
            <person name="Lan Q."/>
            <person name="Lattorff H.M."/>
            <person name="Laudet V."/>
            <person name="von Levetsow C."/>
            <person name="Liu Z."/>
            <person name="Lutz R."/>
            <person name="Lynch J.A."/>
            <person name="da Fonseca R.N."/>
            <person name="Posnien N."/>
            <person name="Reuter R."/>
            <person name="Roth S."/>
            <person name="Savard J."/>
            <person name="Schinko J.B."/>
            <person name="Schmitt C."/>
            <person name="Schoppmeier M."/>
            <person name="Schroder R."/>
            <person name="Shippy T.D."/>
            <person name="Simonnet F."/>
            <person name="Marques-Souza H."/>
            <person name="Tautz D."/>
            <person name="Tomoyasu Y."/>
            <person name="Trauner J."/>
            <person name="Van der Zee M."/>
            <person name="Vervoort M."/>
            <person name="Wittkopp N."/>
            <person name="Wimmer E.A."/>
            <person name="Yang X."/>
            <person name="Jones A.K."/>
            <person name="Sattelle D.B."/>
            <person name="Ebert P.R."/>
            <person name="Nelson D."/>
            <person name="Scott J.G."/>
            <person name="Beeman R.W."/>
            <person name="Muthukrishnan S."/>
            <person name="Kramer K.J."/>
            <person name="Arakane Y."/>
            <person name="Beeman R.W."/>
            <person name="Zhu Q."/>
            <person name="Hogenkamp D."/>
            <person name="Dixit R."/>
            <person name="Oppert B."/>
            <person name="Jiang H."/>
            <person name="Zou Z."/>
            <person name="Marshall J."/>
            <person name="Elpidina E."/>
            <person name="Vinokurov K."/>
            <person name="Oppert C."/>
            <person name="Zou Z."/>
            <person name="Evans J."/>
            <person name="Lu Z."/>
            <person name="Zhao P."/>
            <person name="Sumathipala N."/>
            <person name="Altincicek B."/>
            <person name="Vilcinskas A."/>
            <person name="Williams M."/>
            <person name="Hultmark D."/>
            <person name="Hetru C."/>
            <person name="Jiang H."/>
            <person name="Grimmelikhuijzen C.J."/>
            <person name="Hauser F."/>
            <person name="Cazzamali G."/>
            <person name="Williamson M."/>
            <person name="Park Y."/>
            <person name="Li B."/>
            <person name="Tanaka Y."/>
            <person name="Predel R."/>
            <person name="Neupert S."/>
            <person name="Schachtner J."/>
            <person name="Verleyen P."/>
            <person name="Raible F."/>
            <person name="Bork P."/>
            <person name="Friedrich M."/>
            <person name="Walden K.K."/>
            <person name="Robertson H.M."/>
            <person name="Angeli S."/>
            <person name="Foret S."/>
            <person name="Bucher G."/>
            <person name="Schuetz S."/>
            <person name="Maleszka R."/>
            <person name="Wimmer E.A."/>
            <person name="Beeman R.W."/>
            <person name="Lorenzen M."/>
            <person name="Tomoyasu Y."/>
            <person name="Miller S.C."/>
            <person name="Grossmann D."/>
            <person name="Bucher G."/>
        </authorList>
    </citation>
    <scope>NUCLEOTIDE SEQUENCE [LARGE SCALE GENOMIC DNA]</scope>
    <source>
        <strain evidence="11 12">Georgia GA2</strain>
    </source>
</reference>
<keyword evidence="5 8" id="KW-0862">Zinc</keyword>
<feature type="domain" description="LIM zinc-binding" evidence="10">
    <location>
        <begin position="345"/>
        <end position="406"/>
    </location>
</feature>
<keyword evidence="6 8" id="KW-0440">LIM domain</keyword>
<evidence type="ECO:0000256" key="6">
    <source>
        <dbReference type="ARBA" id="ARBA00023038"/>
    </source>
</evidence>
<keyword evidence="4" id="KW-0863">Zinc-finger</keyword>
<dbReference type="Pfam" id="PF00412">
    <property type="entry name" value="LIM"/>
    <property type="match status" value="4"/>
</dbReference>
<dbReference type="CDD" id="cd09432">
    <property type="entry name" value="LIM6_LIMPETin"/>
    <property type="match status" value="1"/>
</dbReference>
<dbReference type="eggNOG" id="KOG1704">
    <property type="taxonomic scope" value="Eukaryota"/>
</dbReference>
<dbReference type="SMART" id="SM00132">
    <property type="entry name" value="LIM"/>
    <property type="match status" value="5"/>
</dbReference>
<dbReference type="Pfam" id="PF25076">
    <property type="entry name" value="LIM_FHL2-3_N"/>
    <property type="match status" value="1"/>
</dbReference>
<proteinExistence type="predicted"/>
<dbReference type="FunFam" id="2.10.110.10:FF:000005">
    <property type="entry name" value="Testin isoform 1"/>
    <property type="match status" value="1"/>
</dbReference>
<dbReference type="PANTHER" id="PTHR24205:SF4">
    <property type="entry name" value="PROTEIN ESPINAS"/>
    <property type="match status" value="1"/>
</dbReference>
<sequence length="406" mass="46540">MGDVEVHSNFTITEKKTKKVKKTTKRRESSDHGGEVTITEMERTNGTQGGEYTKAMNKDWHGQHFCCWQCDESLTGQRYVLRDEHPYCVSCYESVFANACEKCSRIIGIDSKDLSYKDKHWHEACFLCTTCGESLVDRQFGSKGDRIYCGRCYDEQFASRCDGCHEIFRAGTLSDQFKSRLNLQTKTVGEERIKKAKERNEDVAILSMELPGEKKAFKCCLDQDCLLGDPTSLPLGTKKMEYKTRQWHEKCFCCCVCKVPIGTQSFIPREQEIYCAKCYEEKFATRCIKCNKVITSGGVTYKNEPWHRECFTCTHCSKSLAGERFTSRDEKPYCAECFGELFAKRCFACNKPITGIGGTKFISFEDRHWHNDCFFCASCRTSLVGRGFITDQEDIICPECAKQKLM</sequence>
<evidence type="ECO:0000259" key="10">
    <source>
        <dbReference type="PROSITE" id="PS50023"/>
    </source>
</evidence>
<dbReference type="PROSITE" id="PS50023">
    <property type="entry name" value="LIM_DOMAIN_2"/>
    <property type="match status" value="4"/>
</dbReference>
<evidence type="ECO:0000256" key="2">
    <source>
        <dbReference type="ARBA" id="ARBA00022723"/>
    </source>
</evidence>
<feature type="domain" description="LIM zinc-binding" evidence="10">
    <location>
        <begin position="285"/>
        <end position="344"/>
    </location>
</feature>
<dbReference type="FunFam" id="2.10.110.10:FF:000013">
    <property type="entry name" value="Four and a half LIM domains 1"/>
    <property type="match status" value="1"/>
</dbReference>
<dbReference type="GO" id="GO:0030018">
    <property type="term" value="C:Z disc"/>
    <property type="evidence" value="ECO:0000318"/>
    <property type="project" value="GO_Central"/>
</dbReference>
<evidence type="ECO:0000256" key="1">
    <source>
        <dbReference type="ARBA" id="ARBA00004123"/>
    </source>
</evidence>
<dbReference type="GO" id="GO:0008270">
    <property type="term" value="F:zinc ion binding"/>
    <property type="evidence" value="ECO:0007669"/>
    <property type="project" value="UniProtKB-KW"/>
</dbReference>
<dbReference type="FunFam" id="2.10.110.10:FF:000081">
    <property type="entry name" value="Uncharacterized protein, isoform A"/>
    <property type="match status" value="1"/>
</dbReference>
<protein>
    <submittedName>
        <fullName evidence="11">Four and a half LIM domains protein 5-like Protein</fullName>
    </submittedName>
</protein>
<dbReference type="PROSITE" id="PS00478">
    <property type="entry name" value="LIM_DOMAIN_1"/>
    <property type="match status" value="3"/>
</dbReference>
<reference evidence="11 12" key="2">
    <citation type="journal article" date="2010" name="Nucleic Acids Res.">
        <title>BeetleBase in 2010: revisions to provide comprehensive genomic information for Tribolium castaneum.</title>
        <authorList>
            <person name="Kim H.S."/>
            <person name="Murphy T."/>
            <person name="Xia J."/>
            <person name="Caragea D."/>
            <person name="Park Y."/>
            <person name="Beeman R.W."/>
            <person name="Lorenzen M.D."/>
            <person name="Butcher S."/>
            <person name="Manak J.R."/>
            <person name="Brown S.J."/>
        </authorList>
    </citation>
    <scope>GENOME REANNOTATION</scope>
    <source>
        <strain evidence="11 12">Georgia GA2</strain>
    </source>
</reference>
<dbReference type="STRING" id="7070.D6WJL5"/>
<dbReference type="InParanoid" id="D6WJL5"/>
<dbReference type="FunFam" id="2.10.110.10:FF:000066">
    <property type="entry name" value="Four and a half LIM domains protein"/>
    <property type="match status" value="1"/>
</dbReference>